<organism evidence="2 3">
    <name type="scientific">Flavobacterium arundinis</name>
    <dbReference type="NCBI Taxonomy" id="3139143"/>
    <lineage>
        <taxon>Bacteria</taxon>
        <taxon>Pseudomonadati</taxon>
        <taxon>Bacteroidota</taxon>
        <taxon>Flavobacteriia</taxon>
        <taxon>Flavobacteriales</taxon>
        <taxon>Flavobacteriaceae</taxon>
        <taxon>Flavobacterium</taxon>
    </lineage>
</organism>
<keyword evidence="3" id="KW-1185">Reference proteome</keyword>
<dbReference type="RefSeq" id="WP_341697119.1">
    <property type="nucleotide sequence ID" value="NZ_JBBYHR010000005.1"/>
</dbReference>
<protein>
    <submittedName>
        <fullName evidence="2">Uncharacterized protein</fullName>
    </submittedName>
</protein>
<keyword evidence="1" id="KW-0812">Transmembrane</keyword>
<sequence>MKNLNFIESAAHNRERQNKSLRNIMVLTLICAIPAAISRLFFWDHTREAMVRVKGMWVQTEVGWPASVFGYGSFFAIAFALFYIYIRFKHDLKQPSFGVTADGIFINQQMLRNAFVPWSNIQKAELLGPPESPFMRLTFKDYNALIKGQPFMLKSIAKANFKSIPVLSITKSETIGNIRKMYDIIHDKIIPVLHYGNMGPDVLDDIAFK</sequence>
<comment type="caution">
    <text evidence="2">The sequence shown here is derived from an EMBL/GenBank/DDBJ whole genome shotgun (WGS) entry which is preliminary data.</text>
</comment>
<name>A0ABU9HXA9_9FLAO</name>
<evidence type="ECO:0000256" key="1">
    <source>
        <dbReference type="SAM" id="Phobius"/>
    </source>
</evidence>
<feature type="transmembrane region" description="Helical" evidence="1">
    <location>
        <begin position="62"/>
        <end position="86"/>
    </location>
</feature>
<evidence type="ECO:0000313" key="2">
    <source>
        <dbReference type="EMBL" id="MEL1244804.1"/>
    </source>
</evidence>
<gene>
    <name evidence="2" type="ORF">AAEO56_11070</name>
</gene>
<reference evidence="2 3" key="1">
    <citation type="submission" date="2024-04" db="EMBL/GenBank/DDBJ databases">
        <title>Flavobacterium sp. DGU11 16S ribosomal RNA gene Genome sequencing and assembly.</title>
        <authorList>
            <person name="Park S."/>
        </authorList>
    </citation>
    <scope>NUCLEOTIDE SEQUENCE [LARGE SCALE GENOMIC DNA]</scope>
    <source>
        <strain evidence="2 3">DGU11</strain>
    </source>
</reference>
<proteinExistence type="predicted"/>
<keyword evidence="1" id="KW-0472">Membrane</keyword>
<keyword evidence="1" id="KW-1133">Transmembrane helix</keyword>
<dbReference type="EMBL" id="JBBYHR010000005">
    <property type="protein sequence ID" value="MEL1244804.1"/>
    <property type="molecule type" value="Genomic_DNA"/>
</dbReference>
<feature type="transmembrane region" description="Helical" evidence="1">
    <location>
        <begin position="21"/>
        <end position="42"/>
    </location>
</feature>
<evidence type="ECO:0000313" key="3">
    <source>
        <dbReference type="Proteomes" id="UP001464555"/>
    </source>
</evidence>
<accession>A0ABU9HXA9</accession>
<dbReference type="Proteomes" id="UP001464555">
    <property type="component" value="Unassembled WGS sequence"/>
</dbReference>